<dbReference type="SUPFAM" id="SSF158499">
    <property type="entry name" value="DnaD domain-like"/>
    <property type="match status" value="1"/>
</dbReference>
<dbReference type="NCBIfam" id="TIGR01446">
    <property type="entry name" value="DnaD_dom"/>
    <property type="match status" value="1"/>
</dbReference>
<dbReference type="Gene3D" id="1.10.10.630">
    <property type="entry name" value="DnaD domain-like"/>
    <property type="match status" value="1"/>
</dbReference>
<evidence type="ECO:0000313" key="3">
    <source>
        <dbReference type="EMBL" id="HIU23298.1"/>
    </source>
</evidence>
<comment type="similarity">
    <text evidence="1">Belongs to the DnaB/DnaD family.</text>
</comment>
<reference evidence="3" key="2">
    <citation type="journal article" date="2021" name="PeerJ">
        <title>Extensive microbial diversity within the chicken gut microbiome revealed by metagenomics and culture.</title>
        <authorList>
            <person name="Gilroy R."/>
            <person name="Ravi A."/>
            <person name="Getino M."/>
            <person name="Pursley I."/>
            <person name="Horton D.L."/>
            <person name="Alikhan N.F."/>
            <person name="Baker D."/>
            <person name="Gharbi K."/>
            <person name="Hall N."/>
            <person name="Watson M."/>
            <person name="Adriaenssens E.M."/>
            <person name="Foster-Nyarko E."/>
            <person name="Jarju S."/>
            <person name="Secka A."/>
            <person name="Antonio M."/>
            <person name="Oren A."/>
            <person name="Chaudhuri R.R."/>
            <person name="La Ragione R."/>
            <person name="Hildebrand F."/>
            <person name="Pallen M.J."/>
        </authorList>
    </citation>
    <scope>NUCLEOTIDE SEQUENCE</scope>
    <source>
        <strain evidence="3">CHK197-8231</strain>
    </source>
</reference>
<organism evidence="3 4">
    <name type="scientific">Candidatus Fimihabitans intestinipullorum</name>
    <dbReference type="NCBI Taxonomy" id="2840820"/>
    <lineage>
        <taxon>Bacteria</taxon>
        <taxon>Bacillati</taxon>
        <taxon>Mycoplasmatota</taxon>
        <taxon>Mycoplasmatota incertae sedis</taxon>
        <taxon>Candidatus Fimihabitans</taxon>
    </lineage>
</organism>
<proteinExistence type="inferred from homology"/>
<dbReference type="InterPro" id="IPR034829">
    <property type="entry name" value="DnaD-like_sf"/>
</dbReference>
<dbReference type="AlphaFoldDB" id="A0A9D1HX74"/>
<evidence type="ECO:0000256" key="1">
    <source>
        <dbReference type="ARBA" id="ARBA00093462"/>
    </source>
</evidence>
<dbReference type="Pfam" id="PF07261">
    <property type="entry name" value="DnaB_2"/>
    <property type="match status" value="1"/>
</dbReference>
<feature type="domain" description="DnaB/C C-terminal" evidence="2">
    <location>
        <begin position="145"/>
        <end position="214"/>
    </location>
</feature>
<dbReference type="InterPro" id="IPR053162">
    <property type="entry name" value="DnaD"/>
</dbReference>
<protein>
    <submittedName>
        <fullName evidence="3">DnaD domain protein</fullName>
    </submittedName>
</protein>
<gene>
    <name evidence="3" type="ORF">IAD49_06955</name>
</gene>
<comment type="caution">
    <text evidence="3">The sequence shown here is derived from an EMBL/GenBank/DDBJ whole genome shotgun (WGS) entry which is preliminary data.</text>
</comment>
<sequence>MAKRMISPEIVDSDCFLSMPATARLLYYDLIVRADDDGFVASPKKIIEFIRASEDDLRILITRGYVITFETGICVIRHWRLHNYIRPDRYHPTIYQKEFNLLNLNNKIYEKKDDVHLVGQLSSNLDTEIRLDTNSNNINNKENIYDIIQLEFGRPLSPMEIEVINTWDYPLEILKEAVKEAVLSATFSIKYVDRIIFNWHKANVKTLNDVKQYIKKFHEKKEKKSSLIASESIADYYGEL</sequence>
<name>A0A9D1HX74_9BACT</name>
<dbReference type="PANTHER" id="PTHR37293:SF6">
    <property type="entry name" value="DNA REPLICATION PROTEIN DNAD"/>
    <property type="match status" value="1"/>
</dbReference>
<accession>A0A9D1HX74</accession>
<dbReference type="EMBL" id="DVML01000041">
    <property type="protein sequence ID" value="HIU23298.1"/>
    <property type="molecule type" value="Genomic_DNA"/>
</dbReference>
<evidence type="ECO:0000259" key="2">
    <source>
        <dbReference type="Pfam" id="PF07261"/>
    </source>
</evidence>
<dbReference type="PANTHER" id="PTHR37293">
    <property type="entry name" value="PHAGE REPLICATION PROTEIN-RELATED"/>
    <property type="match status" value="1"/>
</dbReference>
<evidence type="ECO:0000313" key="4">
    <source>
        <dbReference type="Proteomes" id="UP000824087"/>
    </source>
</evidence>
<reference evidence="3" key="1">
    <citation type="submission" date="2020-10" db="EMBL/GenBank/DDBJ databases">
        <authorList>
            <person name="Gilroy R."/>
        </authorList>
    </citation>
    <scope>NUCLEOTIDE SEQUENCE</scope>
    <source>
        <strain evidence="3">CHK197-8231</strain>
    </source>
</reference>
<dbReference type="Proteomes" id="UP000824087">
    <property type="component" value="Unassembled WGS sequence"/>
</dbReference>
<dbReference type="InterPro" id="IPR006343">
    <property type="entry name" value="DnaB/C_C"/>
</dbReference>